<dbReference type="Proteomes" id="UP000054937">
    <property type="component" value="Unassembled WGS sequence"/>
</dbReference>
<evidence type="ECO:0000313" key="2">
    <source>
        <dbReference type="Proteomes" id="UP000054937"/>
    </source>
</evidence>
<reference evidence="1 2" key="1">
    <citation type="journal article" date="2015" name="Sci. Rep.">
        <title>Genome of the facultative scuticociliatosis pathogen Pseudocohnilembus persalinus provides insight into its virulence through horizontal gene transfer.</title>
        <authorList>
            <person name="Xiong J."/>
            <person name="Wang G."/>
            <person name="Cheng J."/>
            <person name="Tian M."/>
            <person name="Pan X."/>
            <person name="Warren A."/>
            <person name="Jiang C."/>
            <person name="Yuan D."/>
            <person name="Miao W."/>
        </authorList>
    </citation>
    <scope>NUCLEOTIDE SEQUENCE [LARGE SCALE GENOMIC DNA]</scope>
    <source>
        <strain evidence="1">36N120E</strain>
    </source>
</reference>
<name>A0A0V0QSQ5_PSEPJ</name>
<protein>
    <submittedName>
        <fullName evidence="1">Uncharacterized protein</fullName>
    </submittedName>
</protein>
<evidence type="ECO:0000313" key="1">
    <source>
        <dbReference type="EMBL" id="KRX05286.1"/>
    </source>
</evidence>
<dbReference type="InParanoid" id="A0A0V0QSQ5"/>
<proteinExistence type="predicted"/>
<comment type="caution">
    <text evidence="1">The sequence shown here is derived from an EMBL/GenBank/DDBJ whole genome shotgun (WGS) entry which is preliminary data.</text>
</comment>
<sequence length="112" mass="13464">MYIEDSIIQEQSYMLLSYFSHSFTYFSKFSIEFGQFSDLKIDKIVKMWGNIKDYNQLDEYPNLIIFKGYIKSDNPLNYQIVLIENKLIVNQETLHNDYLNVQFNNLIIQNKQ</sequence>
<gene>
    <name evidence="1" type="ORF">PPERSA_00587</name>
</gene>
<organism evidence="1 2">
    <name type="scientific">Pseudocohnilembus persalinus</name>
    <name type="common">Ciliate</name>
    <dbReference type="NCBI Taxonomy" id="266149"/>
    <lineage>
        <taxon>Eukaryota</taxon>
        <taxon>Sar</taxon>
        <taxon>Alveolata</taxon>
        <taxon>Ciliophora</taxon>
        <taxon>Intramacronucleata</taxon>
        <taxon>Oligohymenophorea</taxon>
        <taxon>Scuticociliatia</taxon>
        <taxon>Philasterida</taxon>
        <taxon>Pseudocohnilembidae</taxon>
        <taxon>Pseudocohnilembus</taxon>
    </lineage>
</organism>
<accession>A0A0V0QSQ5</accession>
<dbReference type="AlphaFoldDB" id="A0A0V0QSQ5"/>
<keyword evidence="2" id="KW-1185">Reference proteome</keyword>
<dbReference type="EMBL" id="LDAU01000109">
    <property type="protein sequence ID" value="KRX05286.1"/>
    <property type="molecule type" value="Genomic_DNA"/>
</dbReference>